<organism evidence="1 2">
    <name type="scientific">Acanthamoeba castellanii (strain ATCC 30010 / Neff)</name>
    <dbReference type="NCBI Taxonomy" id="1257118"/>
    <lineage>
        <taxon>Eukaryota</taxon>
        <taxon>Amoebozoa</taxon>
        <taxon>Discosea</taxon>
        <taxon>Longamoebia</taxon>
        <taxon>Centramoebida</taxon>
        <taxon>Acanthamoebidae</taxon>
        <taxon>Acanthamoeba</taxon>
    </lineage>
</organism>
<accession>L8GI74</accession>
<dbReference type="GeneID" id="14913428"/>
<dbReference type="RefSeq" id="XP_004334798.1">
    <property type="nucleotide sequence ID" value="XM_004334750.1"/>
</dbReference>
<keyword evidence="2" id="KW-1185">Reference proteome</keyword>
<dbReference type="Proteomes" id="UP000011083">
    <property type="component" value="Unassembled WGS sequence"/>
</dbReference>
<name>L8GI74_ACACF</name>
<dbReference type="KEGG" id="acan:ACA1_093310"/>
<proteinExistence type="predicted"/>
<protein>
    <submittedName>
        <fullName evidence="1">Uncharacterized protein</fullName>
    </submittedName>
</protein>
<evidence type="ECO:0000313" key="2">
    <source>
        <dbReference type="Proteomes" id="UP000011083"/>
    </source>
</evidence>
<sequence>MAHTELYGYEERNCKSASSNYVVHQYDHTYTDSYEAPYLRFRLSDEAKLYLEIEKTKHPHMAPAWNERQGGRRDISGGMIALHTFLHQITAIVPLLLLAPHDVREGAYYTEACEGVCEMIYDNFLLFASKIPGFARSCTECRERTNPPDLSTKSLTDRCIQVVVGNLLDAQAAFDGSGSGDDGGQDRPITSDPSLRVLPADLLERIDNFRQEFFEPSYLGCVACISHDHCPLQNDGLAQGLGLKLVPLSEI</sequence>
<reference evidence="1 2" key="1">
    <citation type="journal article" date="2013" name="Genome Biol.">
        <title>Genome of Acanthamoeba castellanii highlights extensive lateral gene transfer and early evolution of tyrosine kinase signaling.</title>
        <authorList>
            <person name="Clarke M."/>
            <person name="Lohan A.J."/>
            <person name="Liu B."/>
            <person name="Lagkouvardos I."/>
            <person name="Roy S."/>
            <person name="Zafar N."/>
            <person name="Bertelli C."/>
            <person name="Schilde C."/>
            <person name="Kianianmomeni A."/>
            <person name="Burglin T.R."/>
            <person name="Frech C."/>
            <person name="Turcotte B."/>
            <person name="Kopec K.O."/>
            <person name="Synnott J.M."/>
            <person name="Choo C."/>
            <person name="Paponov I."/>
            <person name="Finkler A."/>
            <person name="Soon Heng Tan C."/>
            <person name="Hutchins A.P."/>
            <person name="Weinmeier T."/>
            <person name="Rattei T."/>
            <person name="Chu J.S."/>
            <person name="Gimenez G."/>
            <person name="Irimia M."/>
            <person name="Rigden D.J."/>
            <person name="Fitzpatrick D.A."/>
            <person name="Lorenzo-Morales J."/>
            <person name="Bateman A."/>
            <person name="Chiu C.H."/>
            <person name="Tang P."/>
            <person name="Hegemann P."/>
            <person name="Fromm H."/>
            <person name="Raoult D."/>
            <person name="Greub G."/>
            <person name="Miranda-Saavedra D."/>
            <person name="Chen N."/>
            <person name="Nash P."/>
            <person name="Ginger M.L."/>
            <person name="Horn M."/>
            <person name="Schaap P."/>
            <person name="Caler L."/>
            <person name="Loftus B."/>
        </authorList>
    </citation>
    <scope>NUCLEOTIDE SEQUENCE [LARGE SCALE GENOMIC DNA]</scope>
    <source>
        <strain evidence="1 2">Neff</strain>
    </source>
</reference>
<dbReference type="EMBL" id="KB008103">
    <property type="protein sequence ID" value="ELR12785.1"/>
    <property type="molecule type" value="Genomic_DNA"/>
</dbReference>
<dbReference type="AlphaFoldDB" id="L8GI74"/>
<dbReference type="VEuPathDB" id="AmoebaDB:ACA1_093310"/>
<gene>
    <name evidence="1" type="ORF">ACA1_093310</name>
</gene>
<evidence type="ECO:0000313" key="1">
    <source>
        <dbReference type="EMBL" id="ELR12785.1"/>
    </source>
</evidence>